<keyword evidence="2" id="KW-1185">Reference proteome</keyword>
<protein>
    <submittedName>
        <fullName evidence="1">Uncharacterized protein</fullName>
    </submittedName>
</protein>
<reference evidence="1 2" key="1">
    <citation type="submission" date="2022-05" db="EMBL/GenBank/DDBJ databases">
        <authorList>
            <consortium name="Genoscope - CEA"/>
            <person name="William W."/>
        </authorList>
    </citation>
    <scope>NUCLEOTIDE SEQUENCE [LARGE SCALE GENOMIC DNA]</scope>
</reference>
<proteinExistence type="predicted"/>
<accession>A0AAU9X3C0</accession>
<evidence type="ECO:0000313" key="2">
    <source>
        <dbReference type="Proteomes" id="UP001159428"/>
    </source>
</evidence>
<organism evidence="1 2">
    <name type="scientific">Pocillopora meandrina</name>
    <dbReference type="NCBI Taxonomy" id="46732"/>
    <lineage>
        <taxon>Eukaryota</taxon>
        <taxon>Metazoa</taxon>
        <taxon>Cnidaria</taxon>
        <taxon>Anthozoa</taxon>
        <taxon>Hexacorallia</taxon>
        <taxon>Scleractinia</taxon>
        <taxon>Astrocoeniina</taxon>
        <taxon>Pocilloporidae</taxon>
        <taxon>Pocillopora</taxon>
    </lineage>
</organism>
<dbReference type="EMBL" id="CALNXJ010000028">
    <property type="protein sequence ID" value="CAH3134153.1"/>
    <property type="molecule type" value="Genomic_DNA"/>
</dbReference>
<evidence type="ECO:0000313" key="1">
    <source>
        <dbReference type="EMBL" id="CAH3134153.1"/>
    </source>
</evidence>
<name>A0AAU9X3C0_9CNID</name>
<sequence>MYRCNTRSSNGPTFGVGHDIYISHDVKNNQHSYTECDQTYKNPTGYLGEYCGFFNGSRSFFHLTLKFSSK</sequence>
<dbReference type="Proteomes" id="UP001159428">
    <property type="component" value="Unassembled WGS sequence"/>
</dbReference>
<gene>
    <name evidence="1" type="ORF">PMEA_00015748</name>
</gene>
<comment type="caution">
    <text evidence="1">The sequence shown here is derived from an EMBL/GenBank/DDBJ whole genome shotgun (WGS) entry which is preliminary data.</text>
</comment>
<dbReference type="AlphaFoldDB" id="A0AAU9X3C0"/>